<dbReference type="Proteomes" id="UP000811609">
    <property type="component" value="Chromosome 7"/>
</dbReference>
<accession>A0A8T1Q2K0</accession>
<evidence type="ECO:0000313" key="4">
    <source>
        <dbReference type="Proteomes" id="UP000811609"/>
    </source>
</evidence>
<dbReference type="Pfam" id="PF23446">
    <property type="entry name" value="LysM1_NFP_LYK"/>
    <property type="match status" value="1"/>
</dbReference>
<feature type="signal peptide" evidence="1">
    <location>
        <begin position="1"/>
        <end position="28"/>
    </location>
</feature>
<dbReference type="InterPro" id="IPR056563">
    <property type="entry name" value="LysM3_LYK4_5"/>
</dbReference>
<dbReference type="InterPro" id="IPR056561">
    <property type="entry name" value="NFP_LYK_LysM1"/>
</dbReference>
<name>A0A8T1Q2K0_CARIL</name>
<dbReference type="EMBL" id="CM031815">
    <property type="protein sequence ID" value="KAG6648183.1"/>
    <property type="molecule type" value="Genomic_DNA"/>
</dbReference>
<proteinExistence type="predicted"/>
<dbReference type="Pfam" id="PF23472">
    <property type="entry name" value="LysM2_CERK1_LYK3_4_5"/>
    <property type="match status" value="1"/>
</dbReference>
<reference evidence="3" key="1">
    <citation type="submission" date="2020-12" db="EMBL/GenBank/DDBJ databases">
        <title>WGS assembly of Carya illinoinensis cv. Pawnee.</title>
        <authorList>
            <person name="Platts A."/>
            <person name="Shu S."/>
            <person name="Wright S."/>
            <person name="Barry K."/>
            <person name="Edger P."/>
            <person name="Pires J.C."/>
            <person name="Schmutz J."/>
        </authorList>
    </citation>
    <scope>NUCLEOTIDE SEQUENCE</scope>
    <source>
        <tissue evidence="3">Leaf</tissue>
    </source>
</reference>
<dbReference type="SMART" id="SM00257">
    <property type="entry name" value="LysM"/>
    <property type="match status" value="1"/>
</dbReference>
<evidence type="ECO:0000259" key="2">
    <source>
        <dbReference type="PROSITE" id="PS51782"/>
    </source>
</evidence>
<dbReference type="PANTHER" id="PTHR45927:SF6">
    <property type="entry name" value="PROTEIN LYK5"/>
    <property type="match status" value="1"/>
</dbReference>
<dbReference type="Pfam" id="PF23473">
    <property type="entry name" value="LysM3_LYK4_5"/>
    <property type="match status" value="1"/>
</dbReference>
<dbReference type="InterPro" id="IPR018392">
    <property type="entry name" value="LysM"/>
</dbReference>
<keyword evidence="1" id="KW-0732">Signal</keyword>
<dbReference type="InterPro" id="IPR056562">
    <property type="entry name" value="LysM2_CERK1_LYK3_4_5"/>
</dbReference>
<feature type="domain" description="LysM" evidence="2">
    <location>
        <begin position="189"/>
        <end position="233"/>
    </location>
</feature>
<sequence length="268" mass="29581">METSTLLYLIFSLFVVLFLRISHLSVEAQQTYSDRQLNCYNNINYMNGYFCNSVQLSCEAYLSFRSNFPYNSPATIGLLLGSEPSLIAEANDISNYGTIPTDTQILIPVNCSCSGPYYQYNTSYKLSGRDETYFTVANNTYQGLTTCQAMMAQNSYGDRNLTVGLNLVVPLRCACPTSNQAAAGIEYLLTYMITWGDSVSSIAELFGVEPQSILDANQLSEESLIFPFTPILIPLKGRPSTIQRVRRPVFASVDMGAASETSIFCIGA</sequence>
<dbReference type="AlphaFoldDB" id="A0A8T1Q2K0"/>
<gene>
    <name evidence="3" type="ORF">CIPAW_07G130100</name>
</gene>
<evidence type="ECO:0000256" key="1">
    <source>
        <dbReference type="SAM" id="SignalP"/>
    </source>
</evidence>
<organism evidence="3 4">
    <name type="scientific">Carya illinoinensis</name>
    <name type="common">Pecan</name>
    <dbReference type="NCBI Taxonomy" id="32201"/>
    <lineage>
        <taxon>Eukaryota</taxon>
        <taxon>Viridiplantae</taxon>
        <taxon>Streptophyta</taxon>
        <taxon>Embryophyta</taxon>
        <taxon>Tracheophyta</taxon>
        <taxon>Spermatophyta</taxon>
        <taxon>Magnoliopsida</taxon>
        <taxon>eudicotyledons</taxon>
        <taxon>Gunneridae</taxon>
        <taxon>Pentapetalae</taxon>
        <taxon>rosids</taxon>
        <taxon>fabids</taxon>
        <taxon>Fagales</taxon>
        <taxon>Juglandaceae</taxon>
        <taxon>Carya</taxon>
    </lineage>
</organism>
<dbReference type="PROSITE" id="PS51782">
    <property type="entry name" value="LYSM"/>
    <property type="match status" value="1"/>
</dbReference>
<keyword evidence="4" id="KW-1185">Reference proteome</keyword>
<dbReference type="CDD" id="cd00118">
    <property type="entry name" value="LysM"/>
    <property type="match status" value="1"/>
</dbReference>
<feature type="chain" id="PRO_5035887962" description="LysM domain-containing protein" evidence="1">
    <location>
        <begin position="29"/>
        <end position="268"/>
    </location>
</feature>
<protein>
    <recommendedName>
        <fullName evidence="2">LysM domain-containing protein</fullName>
    </recommendedName>
</protein>
<dbReference type="InterPro" id="IPR052611">
    <property type="entry name" value="Plant_RLK_LysM"/>
</dbReference>
<evidence type="ECO:0000313" key="3">
    <source>
        <dbReference type="EMBL" id="KAG6648183.1"/>
    </source>
</evidence>
<comment type="caution">
    <text evidence="3">The sequence shown here is derived from an EMBL/GenBank/DDBJ whole genome shotgun (WGS) entry which is preliminary data.</text>
</comment>
<dbReference type="PANTHER" id="PTHR45927">
    <property type="entry name" value="LYSM-DOMAIN RECEPTOR-LIKE KINASE-RELATED"/>
    <property type="match status" value="1"/>
</dbReference>